<proteinExistence type="predicted"/>
<dbReference type="Proteomes" id="UP001374803">
    <property type="component" value="Chromosome"/>
</dbReference>
<evidence type="ECO:0000313" key="2">
    <source>
        <dbReference type="EMBL" id="WXB08753.1"/>
    </source>
</evidence>
<reference evidence="2" key="1">
    <citation type="submission" date="2021-12" db="EMBL/GenBank/DDBJ databases">
        <title>Discovery of the Pendulisporaceae a myxobacterial family with distinct sporulation behavior and unique specialized metabolism.</title>
        <authorList>
            <person name="Garcia R."/>
            <person name="Popoff A."/>
            <person name="Bader C.D."/>
            <person name="Loehr J."/>
            <person name="Walesch S."/>
            <person name="Walt C."/>
            <person name="Boldt J."/>
            <person name="Bunk B."/>
            <person name="Haeckl F.J.F.P.J."/>
            <person name="Gunesch A.P."/>
            <person name="Birkelbach J."/>
            <person name="Nuebel U."/>
            <person name="Pietschmann T."/>
            <person name="Bach T."/>
            <person name="Mueller R."/>
        </authorList>
    </citation>
    <scope>NUCLEOTIDE SEQUENCE</scope>
    <source>
        <strain evidence="2">MSr11367</strain>
    </source>
</reference>
<dbReference type="Pfam" id="PF00583">
    <property type="entry name" value="Acetyltransf_1"/>
    <property type="match status" value="1"/>
</dbReference>
<dbReference type="InterPro" id="IPR000182">
    <property type="entry name" value="GNAT_dom"/>
</dbReference>
<sequence length="196" mass="21613">MLKVVPLDAAHLEGWAALFEACHCSCYCRYWHFIGTTNDWLARTAFSADVNREEHAQGLLAGDPASRGLVALSEADAVVGWMKLVPRSTVTKLRKGRVYGALDLGTDEGVYSIGCFLVHPDHRGKGVARALVHGADEAVRAWGGRAVEAYPRRSNDELRPEEVWMGPEQIYIDAGYTHIAGEAPYPVYRKDLGFRG</sequence>
<dbReference type="EMBL" id="CP089983">
    <property type="protein sequence ID" value="WXB08753.1"/>
    <property type="molecule type" value="Genomic_DNA"/>
</dbReference>
<dbReference type="RefSeq" id="WP_394838429.1">
    <property type="nucleotide sequence ID" value="NZ_CP089929.1"/>
</dbReference>
<dbReference type="SUPFAM" id="SSF55729">
    <property type="entry name" value="Acyl-CoA N-acyltransferases (Nat)"/>
    <property type="match status" value="1"/>
</dbReference>
<evidence type="ECO:0000259" key="1">
    <source>
        <dbReference type="PROSITE" id="PS51186"/>
    </source>
</evidence>
<accession>A0ABZ2LCU9</accession>
<organism evidence="2 3">
    <name type="scientific">Pendulispora rubella</name>
    <dbReference type="NCBI Taxonomy" id="2741070"/>
    <lineage>
        <taxon>Bacteria</taxon>
        <taxon>Pseudomonadati</taxon>
        <taxon>Myxococcota</taxon>
        <taxon>Myxococcia</taxon>
        <taxon>Myxococcales</taxon>
        <taxon>Sorangiineae</taxon>
        <taxon>Pendulisporaceae</taxon>
        <taxon>Pendulispora</taxon>
    </lineage>
</organism>
<dbReference type="PROSITE" id="PS51186">
    <property type="entry name" value="GNAT"/>
    <property type="match status" value="1"/>
</dbReference>
<gene>
    <name evidence="2" type="ORF">LVJ94_16120</name>
</gene>
<dbReference type="CDD" id="cd04301">
    <property type="entry name" value="NAT_SF"/>
    <property type="match status" value="1"/>
</dbReference>
<protein>
    <submittedName>
        <fullName evidence="2">GNAT family N-acetyltransferase</fullName>
    </submittedName>
</protein>
<feature type="domain" description="N-acetyltransferase" evidence="1">
    <location>
        <begin position="46"/>
        <end position="196"/>
    </location>
</feature>
<keyword evidence="3" id="KW-1185">Reference proteome</keyword>
<dbReference type="InterPro" id="IPR016181">
    <property type="entry name" value="Acyl_CoA_acyltransferase"/>
</dbReference>
<evidence type="ECO:0000313" key="3">
    <source>
        <dbReference type="Proteomes" id="UP001374803"/>
    </source>
</evidence>
<name>A0ABZ2LCU9_9BACT</name>
<dbReference type="Gene3D" id="3.40.630.30">
    <property type="match status" value="1"/>
</dbReference>